<dbReference type="OrthoDB" id="6132759at2759"/>
<feature type="transmembrane region" description="Helical" evidence="13">
    <location>
        <begin position="240"/>
        <end position="259"/>
    </location>
</feature>
<dbReference type="AlphaFoldDB" id="A0A6I8SA52"/>
<keyword evidence="10" id="KW-0739">Sodium transport</keyword>
<evidence type="ECO:0000256" key="10">
    <source>
        <dbReference type="ARBA" id="ARBA00023201"/>
    </source>
</evidence>
<dbReference type="NCBIfam" id="TIGR00813">
    <property type="entry name" value="sss"/>
    <property type="match status" value="1"/>
</dbReference>
<dbReference type="Xenbase" id="XB-GENE-29079155">
    <property type="gene designation" value="LOC100488353"/>
</dbReference>
<accession>A0A6I8SA52</accession>
<dbReference type="GO" id="GO:0015730">
    <property type="term" value="P:propanoate transmembrane transport"/>
    <property type="evidence" value="ECO:0000318"/>
    <property type="project" value="GO_Central"/>
</dbReference>
<feature type="transmembrane region" description="Helical" evidence="13">
    <location>
        <begin position="129"/>
        <end position="151"/>
    </location>
</feature>
<evidence type="ECO:0000256" key="2">
    <source>
        <dbReference type="ARBA" id="ARBA00006434"/>
    </source>
</evidence>
<evidence type="ECO:0000256" key="9">
    <source>
        <dbReference type="ARBA" id="ARBA00023136"/>
    </source>
</evidence>
<evidence type="ECO:0000313" key="16">
    <source>
        <dbReference type="RefSeq" id="XP_002936886.2"/>
    </source>
</evidence>
<evidence type="ECO:0000313" key="17">
    <source>
        <dbReference type="Xenbase" id="XB-GENE-29079155"/>
    </source>
</evidence>
<evidence type="ECO:0000256" key="7">
    <source>
        <dbReference type="ARBA" id="ARBA00023053"/>
    </source>
</evidence>
<reference evidence="14" key="2">
    <citation type="submission" date="2020-05" db="UniProtKB">
        <authorList>
            <consortium name="Ensembl"/>
        </authorList>
    </citation>
    <scope>IDENTIFICATION</scope>
</reference>
<protein>
    <submittedName>
        <fullName evidence="14 16">Sodium-coupled monocarboxylate transporter 1</fullName>
    </submittedName>
</protein>
<reference evidence="14" key="1">
    <citation type="journal article" date="2010" name="Science">
        <title>The genome of the Western clawed frog Xenopus tropicalis.</title>
        <authorList>
            <person name="Hellsten U."/>
            <person name="Harland R.M."/>
            <person name="Gilchrist M.J."/>
            <person name="Hendrix D."/>
            <person name="Jurka J."/>
            <person name="Kapitonov V."/>
            <person name="Ovcharenko I."/>
            <person name="Putnam N.H."/>
            <person name="Shu S."/>
            <person name="Taher L."/>
            <person name="Blitz I.L."/>
            <person name="Blumberg B."/>
            <person name="Dichmann D.S."/>
            <person name="Dubchak I."/>
            <person name="Amaya E."/>
            <person name="Detter J.C."/>
            <person name="Fletcher R."/>
            <person name="Gerhard D.S."/>
            <person name="Goodstein D."/>
            <person name="Graves T."/>
            <person name="Grigoriev I.V."/>
            <person name="Grimwood J."/>
            <person name="Kawashima T."/>
            <person name="Lindquist E."/>
            <person name="Lucas S.M."/>
            <person name="Mead P.E."/>
            <person name="Mitros T."/>
            <person name="Ogino H."/>
            <person name="Ohta Y."/>
            <person name="Poliakov A.V."/>
            <person name="Pollet N."/>
            <person name="Robert J."/>
            <person name="Salamov A."/>
            <person name="Sater A.K."/>
            <person name="Schmutz J."/>
            <person name="Terry A."/>
            <person name="Vize P.D."/>
            <person name="Warren W.C."/>
            <person name="Wells D."/>
            <person name="Wills A."/>
            <person name="Wilson R.K."/>
            <person name="Zimmerman L.B."/>
            <person name="Zorn A.M."/>
            <person name="Grainger R."/>
            <person name="Grammer T."/>
            <person name="Khokha M.K."/>
            <person name="Richardson P.M."/>
            <person name="Rokhsar D.S."/>
        </authorList>
    </citation>
    <scope>NUCLEOTIDE SEQUENCE [LARGE SCALE GENOMIC DNA]</scope>
    <source>
        <strain evidence="14">Nigerian</strain>
    </source>
</reference>
<feature type="transmembrane region" description="Helical" evidence="13">
    <location>
        <begin position="15"/>
        <end position="34"/>
    </location>
</feature>
<keyword evidence="6 13" id="KW-1133">Transmembrane helix</keyword>
<evidence type="ECO:0000313" key="14">
    <source>
        <dbReference type="Ensembl" id="ENSXETP00000093767"/>
    </source>
</evidence>
<dbReference type="GO" id="GO:0006814">
    <property type="term" value="P:sodium ion transport"/>
    <property type="evidence" value="ECO:0000318"/>
    <property type="project" value="GO_Central"/>
</dbReference>
<name>A0A6I8SA52_XENTR</name>
<dbReference type="KEGG" id="xtr:100488353"/>
<feature type="transmembrane region" description="Helical" evidence="13">
    <location>
        <begin position="442"/>
        <end position="462"/>
    </location>
</feature>
<keyword evidence="7" id="KW-0915">Sodium</keyword>
<feature type="transmembrane region" description="Helical" evidence="13">
    <location>
        <begin position="280"/>
        <end position="305"/>
    </location>
</feature>
<dbReference type="AGR" id="Xenbase:XB-GENE-29079155"/>
<feature type="transmembrane region" description="Helical" evidence="13">
    <location>
        <begin position="389"/>
        <end position="409"/>
    </location>
</feature>
<dbReference type="GO" id="GO:0005886">
    <property type="term" value="C:plasma membrane"/>
    <property type="evidence" value="ECO:0007669"/>
    <property type="project" value="UniProtKB-SubCell"/>
</dbReference>
<reference evidence="16" key="3">
    <citation type="submission" date="2025-04" db="UniProtKB">
        <authorList>
            <consortium name="RefSeq"/>
        </authorList>
    </citation>
    <scope>IDENTIFICATION</scope>
    <source>
        <strain evidence="16">Nigerian</strain>
        <tissue evidence="16">Liver and blood</tissue>
    </source>
</reference>
<evidence type="ECO:0000256" key="4">
    <source>
        <dbReference type="ARBA" id="ARBA00022475"/>
    </source>
</evidence>
<sequence length="606" mass="66288">MGALGDASLFSPWDYVVFAAVLLISAVIGIYYAFAGRRKNTSQEFLTGGRSMSALPVALSLTASFMSAVTVLGTPADVYRFGAIYSMFAFSYVFVVIICAEIFLPVFYRLNITSTYEYLELRFNKCVRILGTVIFIIEMVLYTGIVIYAPALALNQVSGFNLWGAMTATGLVCTFYCTLGGIKAVIWTDVFQIVIMVAGFIAVIIRGVVVQGGIQTIINDSYYGGRLNFWDFDPQPLRRHTFWTIVIGGTFLWVGIYGVNQSQVQRYISCKTKGQAKLSLYINLIGLMIILACAVLCGLILYSVYKDCDPWTSQIISAPDQLMPYLVLDILQGYPGVPGLFVACAYSGTLSTVSSSINALAAVTVEDLIKPYTHLSENKLSWISKGMSALYGILCIAMAAVASFMGSVIQAALSIFAMVGGPLLGLFSLGLFFPFCNSVGAIVGLLFGFSMSLWAGIGAQIYPPLPERSRPLPLSIAGCNFSTMDTNWTSMTTEPTMAMVTNLIPLDTSERPVLADYWYSLSYLYFSTLGTIVTILVGVIVSLMSGGLKQSINHDYLFGRQDFSCDIFSCRKSEKDAKDLWPKPNPYQGHENPSFVKDDISLSELK</sequence>
<evidence type="ECO:0000256" key="11">
    <source>
        <dbReference type="RuleBase" id="RU362091"/>
    </source>
</evidence>
<feature type="transmembrane region" description="Helical" evidence="13">
    <location>
        <begin position="415"/>
        <end position="435"/>
    </location>
</feature>
<dbReference type="GeneTree" id="ENSGT00940000155166"/>
<dbReference type="Reactome" id="R-XTR-196807">
    <property type="pathway name" value="Nicotinate metabolism"/>
</dbReference>
<comment type="similarity">
    <text evidence="2 11">Belongs to the sodium:solute symporter (SSF) (TC 2.A.21) family.</text>
</comment>
<dbReference type="RefSeq" id="XP_002936886.2">
    <property type="nucleotide sequence ID" value="XM_002936840.3"/>
</dbReference>
<comment type="subcellular location">
    <subcellularLocation>
        <location evidence="1">Cell membrane</location>
        <topology evidence="1">Multi-pass membrane protein</topology>
    </subcellularLocation>
</comment>
<feature type="region of interest" description="Disordered" evidence="12">
    <location>
        <begin position="581"/>
        <end position="606"/>
    </location>
</feature>
<dbReference type="OMA" id="GINAMSC"/>
<feature type="transmembrane region" description="Helical" evidence="13">
    <location>
        <begin position="193"/>
        <end position="218"/>
    </location>
</feature>
<dbReference type="InterPro" id="IPR051163">
    <property type="entry name" value="Sodium:Solute_Symporter_SSF"/>
</dbReference>
<gene>
    <name evidence="14 16 17" type="primary">LOC100488353</name>
</gene>
<feature type="transmembrane region" description="Helical" evidence="13">
    <location>
        <begin position="84"/>
        <end position="108"/>
    </location>
</feature>
<keyword evidence="4" id="KW-1003">Cell membrane</keyword>
<dbReference type="Proteomes" id="UP000008143">
    <property type="component" value="Chromosome 3"/>
</dbReference>
<dbReference type="Pfam" id="PF00474">
    <property type="entry name" value="SSF"/>
    <property type="match status" value="1"/>
</dbReference>
<dbReference type="PANTHER" id="PTHR42985:SF44">
    <property type="entry name" value="SODIUM-COUPLED MONOCARBOXYLATE TRANSPORTER 1"/>
    <property type="match status" value="1"/>
</dbReference>
<feature type="transmembrane region" description="Helical" evidence="13">
    <location>
        <begin position="163"/>
        <end position="186"/>
    </location>
</feature>
<evidence type="ECO:0000256" key="3">
    <source>
        <dbReference type="ARBA" id="ARBA00022448"/>
    </source>
</evidence>
<evidence type="ECO:0000256" key="5">
    <source>
        <dbReference type="ARBA" id="ARBA00022692"/>
    </source>
</evidence>
<evidence type="ECO:0000256" key="8">
    <source>
        <dbReference type="ARBA" id="ARBA00023065"/>
    </source>
</evidence>
<evidence type="ECO:0000256" key="1">
    <source>
        <dbReference type="ARBA" id="ARBA00004651"/>
    </source>
</evidence>
<feature type="transmembrane region" description="Helical" evidence="13">
    <location>
        <begin position="523"/>
        <end position="544"/>
    </location>
</feature>
<dbReference type="Reactome" id="R-XTR-428643">
    <property type="pathway name" value="Organic anion transporters"/>
</dbReference>
<dbReference type="Gene3D" id="1.20.1730.10">
    <property type="entry name" value="Sodium/glucose cotransporter"/>
    <property type="match status" value="1"/>
</dbReference>
<keyword evidence="9 13" id="KW-0472">Membrane</keyword>
<feature type="transmembrane region" description="Helical" evidence="13">
    <location>
        <begin position="325"/>
        <end position="346"/>
    </location>
</feature>
<organism evidence="14">
    <name type="scientific">Xenopus tropicalis</name>
    <name type="common">Western clawed frog</name>
    <name type="synonym">Silurana tropicalis</name>
    <dbReference type="NCBI Taxonomy" id="8364"/>
    <lineage>
        <taxon>Eukaryota</taxon>
        <taxon>Metazoa</taxon>
        <taxon>Chordata</taxon>
        <taxon>Craniata</taxon>
        <taxon>Vertebrata</taxon>
        <taxon>Euteleostomi</taxon>
        <taxon>Amphibia</taxon>
        <taxon>Batrachia</taxon>
        <taxon>Anura</taxon>
        <taxon>Pipoidea</taxon>
        <taxon>Pipidae</taxon>
        <taxon>Xenopodinae</taxon>
        <taxon>Xenopus</taxon>
        <taxon>Silurana</taxon>
    </lineage>
</organism>
<keyword evidence="5 13" id="KW-0812">Transmembrane</keyword>
<feature type="transmembrane region" description="Helical" evidence="13">
    <location>
        <begin position="54"/>
        <end position="72"/>
    </location>
</feature>
<keyword evidence="15" id="KW-1185">Reference proteome</keyword>
<dbReference type="PROSITE" id="PS50283">
    <property type="entry name" value="NA_SOLUT_SYMP_3"/>
    <property type="match status" value="1"/>
</dbReference>
<keyword evidence="8" id="KW-0406">Ion transport</keyword>
<keyword evidence="3" id="KW-0813">Transport</keyword>
<proteinExistence type="inferred from homology"/>
<dbReference type="GO" id="GO:0005343">
    <property type="term" value="F:organic acid:sodium symporter activity"/>
    <property type="evidence" value="ECO:0000318"/>
    <property type="project" value="GO_Central"/>
</dbReference>
<feature type="compositionally biased region" description="Basic and acidic residues" evidence="12">
    <location>
        <begin position="596"/>
        <end position="606"/>
    </location>
</feature>
<dbReference type="InterPro" id="IPR001734">
    <property type="entry name" value="Na/solute_symporter"/>
</dbReference>
<evidence type="ECO:0000256" key="12">
    <source>
        <dbReference type="SAM" id="MobiDB-lite"/>
    </source>
</evidence>
<evidence type="ECO:0000256" key="6">
    <source>
        <dbReference type="ARBA" id="ARBA00022989"/>
    </source>
</evidence>
<dbReference type="GeneID" id="100488353"/>
<dbReference type="Ensembl" id="ENSXETT00000074376">
    <property type="protein sequence ID" value="ENSXETP00000093767"/>
    <property type="gene ID" value="ENSXETG00000031274"/>
</dbReference>
<dbReference type="PANTHER" id="PTHR42985">
    <property type="entry name" value="SODIUM-COUPLED MONOCARBOXYLATE TRANSPORTER"/>
    <property type="match status" value="1"/>
</dbReference>
<evidence type="ECO:0000256" key="13">
    <source>
        <dbReference type="SAM" id="Phobius"/>
    </source>
</evidence>
<evidence type="ECO:0000313" key="15">
    <source>
        <dbReference type="Proteomes" id="UP000008143"/>
    </source>
</evidence>
<dbReference type="InterPro" id="IPR038377">
    <property type="entry name" value="Na/Glc_symporter_sf"/>
</dbReference>